<name>A0ABN1JLC3_9CLOT</name>
<evidence type="ECO:0000313" key="6">
    <source>
        <dbReference type="EMBL" id="GAA0742268.1"/>
    </source>
</evidence>
<organism evidence="6 7">
    <name type="scientific">Clostridium oceanicum</name>
    <dbReference type="NCBI Taxonomy" id="1543"/>
    <lineage>
        <taxon>Bacteria</taxon>
        <taxon>Bacillati</taxon>
        <taxon>Bacillota</taxon>
        <taxon>Clostridia</taxon>
        <taxon>Eubacteriales</taxon>
        <taxon>Clostridiaceae</taxon>
        <taxon>Clostridium</taxon>
    </lineage>
</organism>
<dbReference type="InterPro" id="IPR036390">
    <property type="entry name" value="WH_DNA-bd_sf"/>
</dbReference>
<sequence length="247" mass="28353">MEKKYIQSIVRACDILDYISKNEKVRLNELTKEFKLAKTTIFGILSTLEYKDMVYKDENSNYYLGIKNYTYGKIYERNFDLKEIIHPFLEKLAKKYNETVHMAMEENEQVLYVDRVKSSHAVRLASNIGGYDSLYCSAIGKLILAYKSQCQIDDYINKTDFKKRAPNTITEALKLKAELENIKSKGLSIDNEELEQGLICVAAPIFTNSKFTAAISISGPTNRIDKEMFSNMTEDINKIGKNISELL</sequence>
<proteinExistence type="predicted"/>
<dbReference type="Gene3D" id="1.10.10.10">
    <property type="entry name" value="Winged helix-like DNA-binding domain superfamily/Winged helix DNA-binding domain"/>
    <property type="match status" value="1"/>
</dbReference>
<gene>
    <name evidence="6" type="ORF">GCM10008906_24530</name>
</gene>
<dbReference type="PANTHER" id="PTHR30136:SF35">
    <property type="entry name" value="HTH-TYPE TRANSCRIPTIONAL REGULATOR RV1719"/>
    <property type="match status" value="1"/>
</dbReference>
<dbReference type="SUPFAM" id="SSF55781">
    <property type="entry name" value="GAF domain-like"/>
    <property type="match status" value="1"/>
</dbReference>
<keyword evidence="1" id="KW-0805">Transcription regulation</keyword>
<dbReference type="PROSITE" id="PS51078">
    <property type="entry name" value="ICLR_ED"/>
    <property type="match status" value="1"/>
</dbReference>
<dbReference type="Gene3D" id="3.30.450.40">
    <property type="match status" value="1"/>
</dbReference>
<evidence type="ECO:0000259" key="5">
    <source>
        <dbReference type="PROSITE" id="PS51078"/>
    </source>
</evidence>
<keyword evidence="3" id="KW-0804">Transcription</keyword>
<evidence type="ECO:0000259" key="4">
    <source>
        <dbReference type="PROSITE" id="PS51077"/>
    </source>
</evidence>
<dbReference type="RefSeq" id="WP_343761934.1">
    <property type="nucleotide sequence ID" value="NZ_BAAACG010000010.1"/>
</dbReference>
<dbReference type="InterPro" id="IPR036388">
    <property type="entry name" value="WH-like_DNA-bd_sf"/>
</dbReference>
<dbReference type="PROSITE" id="PS51077">
    <property type="entry name" value="HTH_ICLR"/>
    <property type="match status" value="1"/>
</dbReference>
<dbReference type="Proteomes" id="UP001501510">
    <property type="component" value="Unassembled WGS sequence"/>
</dbReference>
<evidence type="ECO:0000313" key="7">
    <source>
        <dbReference type="Proteomes" id="UP001501510"/>
    </source>
</evidence>
<dbReference type="Pfam" id="PF09339">
    <property type="entry name" value="HTH_IclR"/>
    <property type="match status" value="1"/>
</dbReference>
<dbReference type="Pfam" id="PF01614">
    <property type="entry name" value="IclR_C"/>
    <property type="match status" value="1"/>
</dbReference>
<dbReference type="InterPro" id="IPR005471">
    <property type="entry name" value="Tscrpt_reg_IclR_N"/>
</dbReference>
<evidence type="ECO:0000256" key="3">
    <source>
        <dbReference type="ARBA" id="ARBA00023163"/>
    </source>
</evidence>
<dbReference type="InterPro" id="IPR050707">
    <property type="entry name" value="HTH_MetabolicPath_Reg"/>
</dbReference>
<protein>
    <submittedName>
        <fullName evidence="6">IclR family transcriptional regulator</fullName>
    </submittedName>
</protein>
<reference evidence="6 7" key="1">
    <citation type="journal article" date="2019" name="Int. J. Syst. Evol. Microbiol.">
        <title>The Global Catalogue of Microorganisms (GCM) 10K type strain sequencing project: providing services to taxonomists for standard genome sequencing and annotation.</title>
        <authorList>
            <consortium name="The Broad Institute Genomics Platform"/>
            <consortium name="The Broad Institute Genome Sequencing Center for Infectious Disease"/>
            <person name="Wu L."/>
            <person name="Ma J."/>
        </authorList>
    </citation>
    <scope>NUCLEOTIDE SEQUENCE [LARGE SCALE GENOMIC DNA]</scope>
    <source>
        <strain evidence="6 7">JCM 1407</strain>
    </source>
</reference>
<dbReference type="SUPFAM" id="SSF46785">
    <property type="entry name" value="Winged helix' DNA-binding domain"/>
    <property type="match status" value="1"/>
</dbReference>
<dbReference type="EMBL" id="BAAACG010000010">
    <property type="protein sequence ID" value="GAA0742268.1"/>
    <property type="molecule type" value="Genomic_DNA"/>
</dbReference>
<evidence type="ECO:0000256" key="2">
    <source>
        <dbReference type="ARBA" id="ARBA00023125"/>
    </source>
</evidence>
<comment type="caution">
    <text evidence="6">The sequence shown here is derived from an EMBL/GenBank/DDBJ whole genome shotgun (WGS) entry which is preliminary data.</text>
</comment>
<dbReference type="InterPro" id="IPR029016">
    <property type="entry name" value="GAF-like_dom_sf"/>
</dbReference>
<feature type="domain" description="HTH iclR-type" evidence="4">
    <location>
        <begin position="6"/>
        <end position="66"/>
    </location>
</feature>
<dbReference type="PANTHER" id="PTHR30136">
    <property type="entry name" value="HELIX-TURN-HELIX TRANSCRIPTIONAL REGULATOR, ICLR FAMILY"/>
    <property type="match status" value="1"/>
</dbReference>
<feature type="domain" description="IclR-ED" evidence="5">
    <location>
        <begin position="67"/>
        <end position="247"/>
    </location>
</feature>
<keyword evidence="7" id="KW-1185">Reference proteome</keyword>
<evidence type="ECO:0000256" key="1">
    <source>
        <dbReference type="ARBA" id="ARBA00023015"/>
    </source>
</evidence>
<dbReference type="SMART" id="SM00346">
    <property type="entry name" value="HTH_ICLR"/>
    <property type="match status" value="1"/>
</dbReference>
<keyword evidence="2" id="KW-0238">DNA-binding</keyword>
<dbReference type="InterPro" id="IPR014757">
    <property type="entry name" value="Tscrpt_reg_IclR_C"/>
</dbReference>
<accession>A0ABN1JLC3</accession>